<sequence>MDKVEVLYSFRQMYEELNQILCRFDPYGLSDGGRIADEFDGEAWDILYGLMDTRELSEVIHLVTNVFAQSFSKESFNQDNCSEVATIIYYWWNNK</sequence>
<dbReference type="Proteomes" id="UP000078148">
    <property type="component" value="Chromosome"/>
</dbReference>
<dbReference type="SUPFAM" id="SSF116922">
    <property type="entry name" value="YugE-like"/>
    <property type="match status" value="1"/>
</dbReference>
<dbReference type="RefSeq" id="WP_060531585.1">
    <property type="nucleotide sequence ID" value="NZ_CP013023.1"/>
</dbReference>
<protein>
    <submittedName>
        <fullName evidence="1">Uncharacterized protein</fullName>
    </submittedName>
</protein>
<dbReference type="InterPro" id="IPR023162">
    <property type="entry name" value="Apc36109-like_dom_sf"/>
</dbReference>
<reference evidence="2" key="1">
    <citation type="submission" date="2015-10" db="EMBL/GenBank/DDBJ databases">
        <title>Genome of Paenibacillus bovis sp. nov.</title>
        <authorList>
            <person name="Wu Z."/>
            <person name="Gao C."/>
            <person name="Liu Z."/>
            <person name="Zheng H."/>
        </authorList>
    </citation>
    <scope>NUCLEOTIDE SEQUENCE [LARGE SCALE GENOMIC DNA]</scope>
    <source>
        <strain evidence="2">BD3526</strain>
    </source>
</reference>
<dbReference type="Gene3D" id="1.10.340.20">
    <property type="entry name" value="Apc36109-like domain"/>
    <property type="match status" value="1"/>
</dbReference>
<evidence type="ECO:0000313" key="1">
    <source>
        <dbReference type="EMBL" id="ANF95025.1"/>
    </source>
</evidence>
<name>A0A172ZBJ6_9BACL</name>
<dbReference type="AlphaFoldDB" id="A0A172ZBJ6"/>
<dbReference type="KEGG" id="pbv:AR543_02565"/>
<dbReference type="EMBL" id="CP013023">
    <property type="protein sequence ID" value="ANF95025.1"/>
    <property type="molecule type" value="Genomic_DNA"/>
</dbReference>
<proteinExistence type="predicted"/>
<organism evidence="1 2">
    <name type="scientific">Paenibacillus bovis</name>
    <dbReference type="NCBI Taxonomy" id="1616788"/>
    <lineage>
        <taxon>Bacteria</taxon>
        <taxon>Bacillati</taxon>
        <taxon>Bacillota</taxon>
        <taxon>Bacilli</taxon>
        <taxon>Bacillales</taxon>
        <taxon>Paenibacillaceae</taxon>
        <taxon>Paenibacillus</taxon>
    </lineage>
</organism>
<accession>A0A172ZBJ6</accession>
<gene>
    <name evidence="1" type="ORF">AR543_02565</name>
</gene>
<keyword evidence="2" id="KW-1185">Reference proteome</keyword>
<reference evidence="1 2" key="2">
    <citation type="journal article" date="2016" name="Int. J. Syst. Evol. Microbiol.">
        <title>Paenibacillus bovis sp. nov., isolated from raw yak (Bos grunniens) milk.</title>
        <authorList>
            <person name="Gao C."/>
            <person name="Han J."/>
            <person name="Liu Z."/>
            <person name="Xu X."/>
            <person name="Hang F."/>
            <person name="Wu Z."/>
        </authorList>
    </citation>
    <scope>NUCLEOTIDE SEQUENCE [LARGE SCALE GENOMIC DNA]</scope>
    <source>
        <strain evidence="1 2">BD3526</strain>
    </source>
</reference>
<evidence type="ECO:0000313" key="2">
    <source>
        <dbReference type="Proteomes" id="UP000078148"/>
    </source>
</evidence>